<evidence type="ECO:0000259" key="1">
    <source>
        <dbReference type="PROSITE" id="PS50943"/>
    </source>
</evidence>
<dbReference type="SUPFAM" id="SSF47413">
    <property type="entry name" value="lambda repressor-like DNA-binding domains"/>
    <property type="match status" value="1"/>
</dbReference>
<dbReference type="eggNOG" id="COG3655">
    <property type="taxonomic scope" value="Bacteria"/>
</dbReference>
<name>V8CE70_9HELI</name>
<dbReference type="HOGENOM" id="CLU_066192_34_0_7"/>
<dbReference type="RefSeq" id="WP_023927013.1">
    <property type="nucleotide sequence ID" value="NZ_KI669454.1"/>
</dbReference>
<gene>
    <name evidence="2" type="ORF">HMPREF2086_00346</name>
</gene>
<dbReference type="PATRIC" id="fig|1357400.3.peg.475"/>
<comment type="caution">
    <text evidence="2">The sequence shown here is derived from an EMBL/GenBank/DDBJ whole genome shotgun (WGS) entry which is preliminary data.</text>
</comment>
<dbReference type="CDD" id="cd00093">
    <property type="entry name" value="HTH_XRE"/>
    <property type="match status" value="1"/>
</dbReference>
<dbReference type="SMART" id="SM00530">
    <property type="entry name" value="HTH_XRE"/>
    <property type="match status" value="1"/>
</dbReference>
<dbReference type="PROSITE" id="PS50943">
    <property type="entry name" value="HTH_CROC1"/>
    <property type="match status" value="1"/>
</dbReference>
<dbReference type="STRING" id="1357400.HMPREF2086_00346"/>
<dbReference type="AlphaFoldDB" id="V8CE70"/>
<dbReference type="InterPro" id="IPR001387">
    <property type="entry name" value="Cro/C1-type_HTH"/>
</dbReference>
<evidence type="ECO:0000313" key="2">
    <source>
        <dbReference type="EMBL" id="ETD25011.1"/>
    </source>
</evidence>
<dbReference type="Proteomes" id="UP000018731">
    <property type="component" value="Unassembled WGS sequence"/>
</dbReference>
<dbReference type="OrthoDB" id="5360811at2"/>
<accession>V8CE70</accession>
<sequence length="95" mass="10453">MKKHTLERTAKDTLQDILLENAHKTIGQNVKKAREQAGLTQAELSAAIGHKSVSVVSCAEIHHKGQHFNIEHLLKIASVLGIDAKEFFEGVKMKG</sequence>
<feature type="domain" description="HTH cro/C1-type" evidence="1">
    <location>
        <begin position="30"/>
        <end position="87"/>
    </location>
</feature>
<evidence type="ECO:0000313" key="3">
    <source>
        <dbReference type="Proteomes" id="UP000018731"/>
    </source>
</evidence>
<dbReference type="Gene3D" id="1.10.260.40">
    <property type="entry name" value="lambda repressor-like DNA-binding domains"/>
    <property type="match status" value="1"/>
</dbReference>
<dbReference type="InterPro" id="IPR010982">
    <property type="entry name" value="Lambda_DNA-bd_dom_sf"/>
</dbReference>
<reference evidence="2 3" key="1">
    <citation type="journal article" date="2014" name="Genome Announc.">
        <title>Draft genome sequences of six enterohepatic helicobacter species isolated from humans and one from rhesus macaques.</title>
        <authorList>
            <person name="Shen Z."/>
            <person name="Sheh A."/>
            <person name="Young S.K."/>
            <person name="Abouelliel A."/>
            <person name="Ward D.V."/>
            <person name="Earl A.M."/>
            <person name="Fox J.G."/>
        </authorList>
    </citation>
    <scope>NUCLEOTIDE SEQUENCE [LARGE SCALE GENOMIC DNA]</scope>
    <source>
        <strain evidence="2 3">MIT 99-5501</strain>
    </source>
</reference>
<dbReference type="GO" id="GO:0003677">
    <property type="term" value="F:DNA binding"/>
    <property type="evidence" value="ECO:0007669"/>
    <property type="project" value="InterPro"/>
</dbReference>
<dbReference type="Pfam" id="PF01381">
    <property type="entry name" value="HTH_3"/>
    <property type="match status" value="1"/>
</dbReference>
<dbReference type="EMBL" id="AZJI01000001">
    <property type="protein sequence ID" value="ETD25011.1"/>
    <property type="molecule type" value="Genomic_DNA"/>
</dbReference>
<proteinExistence type="predicted"/>
<organism evidence="2 3">
    <name type="scientific">Helicobacter macacae MIT 99-5501</name>
    <dbReference type="NCBI Taxonomy" id="1357400"/>
    <lineage>
        <taxon>Bacteria</taxon>
        <taxon>Pseudomonadati</taxon>
        <taxon>Campylobacterota</taxon>
        <taxon>Epsilonproteobacteria</taxon>
        <taxon>Campylobacterales</taxon>
        <taxon>Helicobacteraceae</taxon>
        <taxon>Helicobacter</taxon>
    </lineage>
</organism>
<protein>
    <recommendedName>
        <fullName evidence="1">HTH cro/C1-type domain-containing protein</fullName>
    </recommendedName>
</protein>
<keyword evidence="3" id="KW-1185">Reference proteome</keyword>